<evidence type="ECO:0000256" key="2">
    <source>
        <dbReference type="ARBA" id="ARBA00022801"/>
    </source>
</evidence>
<dbReference type="Proteomes" id="UP000199029">
    <property type="component" value="Unassembled WGS sequence"/>
</dbReference>
<reference evidence="6" key="1">
    <citation type="submission" date="2016-10" db="EMBL/GenBank/DDBJ databases">
        <authorList>
            <person name="Varghese N."/>
            <person name="Submissions S."/>
        </authorList>
    </citation>
    <scope>NUCLEOTIDE SEQUENCE [LARGE SCALE GENOMIC DNA]</scope>
    <source>
        <strain evidence="6">OR362-8,ATCC BAA-1266,JCM 13504</strain>
    </source>
</reference>
<feature type="binding site" evidence="3">
    <location>
        <position position="58"/>
    </location>
    <ligand>
        <name>Mg(2+)</name>
        <dbReference type="ChEBI" id="CHEBI:18420"/>
        <label>1</label>
    </ligand>
</feature>
<dbReference type="PANTHER" id="PTHR16222">
    <property type="entry name" value="ADP-RIBOSYLGLYCOHYDROLASE"/>
    <property type="match status" value="1"/>
</dbReference>
<dbReference type="Pfam" id="PF22785">
    <property type="entry name" value="Tc-R-P"/>
    <property type="match status" value="1"/>
</dbReference>
<feature type="domain" description="Tyrosine specific protein phosphatases" evidence="4">
    <location>
        <begin position="406"/>
        <end position="467"/>
    </location>
</feature>
<feature type="binding site" evidence="3">
    <location>
        <position position="59"/>
    </location>
    <ligand>
        <name>Mg(2+)</name>
        <dbReference type="ChEBI" id="CHEBI:18420"/>
        <label>1</label>
    </ligand>
</feature>
<keyword evidence="2 5" id="KW-0378">Hydrolase</keyword>
<gene>
    <name evidence="5" type="ORF">SAMN04515668_2555</name>
</gene>
<dbReference type="PROSITE" id="PS50056">
    <property type="entry name" value="TYR_PHOSPHATASE_2"/>
    <property type="match status" value="1"/>
</dbReference>
<accession>A0A1I5YYX9</accession>
<dbReference type="Gene3D" id="1.10.4080.10">
    <property type="entry name" value="ADP-ribosylation/Crystallin J1"/>
    <property type="match status" value="1"/>
</dbReference>
<dbReference type="GO" id="GO:0016787">
    <property type="term" value="F:hydrolase activity"/>
    <property type="evidence" value="ECO:0007669"/>
    <property type="project" value="UniProtKB-KW"/>
</dbReference>
<comment type="similarity">
    <text evidence="1">Belongs to the ADP-ribosylglycohydrolase family.</text>
</comment>
<dbReference type="InterPro" id="IPR029021">
    <property type="entry name" value="Prot-tyrosine_phosphatase-like"/>
</dbReference>
<evidence type="ECO:0000256" key="3">
    <source>
        <dbReference type="PIRSR" id="PIRSR605502-1"/>
    </source>
</evidence>
<dbReference type="RefSeq" id="WP_177204711.1">
    <property type="nucleotide sequence ID" value="NZ_FOXS01000003.1"/>
</dbReference>
<dbReference type="Pfam" id="PF03747">
    <property type="entry name" value="ADP_ribosyl_GH"/>
    <property type="match status" value="1"/>
</dbReference>
<evidence type="ECO:0000313" key="6">
    <source>
        <dbReference type="Proteomes" id="UP000199029"/>
    </source>
</evidence>
<name>A0A1I5YYX9_HYMAR</name>
<dbReference type="PROSITE" id="PS00383">
    <property type="entry name" value="TYR_PHOSPHATASE_1"/>
    <property type="match status" value="1"/>
</dbReference>
<evidence type="ECO:0000259" key="4">
    <source>
        <dbReference type="PROSITE" id="PS50056"/>
    </source>
</evidence>
<dbReference type="SUPFAM" id="SSF52799">
    <property type="entry name" value="(Phosphotyrosine protein) phosphatases II"/>
    <property type="match status" value="1"/>
</dbReference>
<sequence length="491" mass="53358">MSTIPKLESEFRSALLGLAVGDALGVPVEFTSRATRQRDPVTGMRAFGTHHQPAGTWSDDASLTFCLAEALAAGYSVQGLAANCVRWYDEQLWTPHGRVFDIGITTREAIYRLKKQDKDASPLVGGRDEMSNGNGALMRLLPLAFYQEQAPLATRFQLIADASAVTHGHVRSAVACFLYLEMAGYLRQGLNPADAYNHLCQTAPAQLAELHITDAEKKQFKRVLNGELVTLPESAIASSGYVVHTLEAALWCLLQHETYAATVLAAVNLGEDTDTTGAVVGGLAGLCYGEEAIPAAWLQVLARRVDIEDLAQRAAISCIHLPRPLPNSYWATPHVLGCEYPGDLNQEKARVKLTALLQAGITDFVDLTEAHELAPYEDLLQTVAAEQGVQVRYRRFPIKDVSVPEPTTLEAVLAALTTSVAAGRKAAVHCWGGVGRTGTVIGCYLVRAERLTGVEALARIAQEWQGVEKSHRVPRSPETTAQYRMVETFDK</sequence>
<keyword evidence="6" id="KW-1185">Reference proteome</keyword>
<dbReference type="InterPro" id="IPR000387">
    <property type="entry name" value="Tyr_Pase_dom"/>
</dbReference>
<dbReference type="InterPro" id="IPR036705">
    <property type="entry name" value="Ribosyl_crysJ1_sf"/>
</dbReference>
<dbReference type="PANTHER" id="PTHR16222:SF24">
    <property type="entry name" value="ADP-RIBOSYLHYDROLASE ARH3"/>
    <property type="match status" value="1"/>
</dbReference>
<dbReference type="EMBL" id="FOXS01000003">
    <property type="protein sequence ID" value="SFQ49454.1"/>
    <property type="molecule type" value="Genomic_DNA"/>
</dbReference>
<dbReference type="InterPro" id="IPR050792">
    <property type="entry name" value="ADP-ribosylglycohydrolase"/>
</dbReference>
<dbReference type="AlphaFoldDB" id="A0A1I5YYX9"/>
<comment type="cofactor">
    <cofactor evidence="3">
        <name>Mg(2+)</name>
        <dbReference type="ChEBI" id="CHEBI:18420"/>
    </cofactor>
    <text evidence="3">Binds 2 magnesium ions per subunit.</text>
</comment>
<dbReference type="SUPFAM" id="SSF101478">
    <property type="entry name" value="ADP-ribosylglycohydrolase"/>
    <property type="match status" value="1"/>
</dbReference>
<evidence type="ECO:0000313" key="5">
    <source>
        <dbReference type="EMBL" id="SFQ49454.1"/>
    </source>
</evidence>
<keyword evidence="3" id="KW-0460">Magnesium</keyword>
<keyword evidence="3" id="KW-0479">Metal-binding</keyword>
<feature type="binding site" evidence="3">
    <location>
        <position position="272"/>
    </location>
    <ligand>
        <name>Mg(2+)</name>
        <dbReference type="ChEBI" id="CHEBI:18420"/>
        <label>1</label>
    </ligand>
</feature>
<dbReference type="Gene3D" id="3.90.190.10">
    <property type="entry name" value="Protein tyrosine phosphatase superfamily"/>
    <property type="match status" value="1"/>
</dbReference>
<organism evidence="5 6">
    <name type="scientific">Hymenobacter arizonensis</name>
    <name type="common">Siccationidurans arizonensis</name>
    <dbReference type="NCBI Taxonomy" id="1227077"/>
    <lineage>
        <taxon>Bacteria</taxon>
        <taxon>Pseudomonadati</taxon>
        <taxon>Bacteroidota</taxon>
        <taxon>Cytophagia</taxon>
        <taxon>Cytophagales</taxon>
        <taxon>Hymenobacteraceae</taxon>
        <taxon>Hymenobacter</taxon>
    </lineage>
</organism>
<dbReference type="GO" id="GO:0046872">
    <property type="term" value="F:metal ion binding"/>
    <property type="evidence" value="ECO:0007669"/>
    <property type="project" value="UniProtKB-KW"/>
</dbReference>
<proteinExistence type="inferred from homology"/>
<feature type="binding site" evidence="3">
    <location>
        <position position="60"/>
    </location>
    <ligand>
        <name>Mg(2+)</name>
        <dbReference type="ChEBI" id="CHEBI:18420"/>
        <label>1</label>
    </ligand>
</feature>
<feature type="binding site" evidence="3">
    <location>
        <position position="275"/>
    </location>
    <ligand>
        <name>Mg(2+)</name>
        <dbReference type="ChEBI" id="CHEBI:18420"/>
        <label>1</label>
    </ligand>
</feature>
<evidence type="ECO:0000256" key="1">
    <source>
        <dbReference type="ARBA" id="ARBA00010702"/>
    </source>
</evidence>
<dbReference type="InterPro" id="IPR016130">
    <property type="entry name" value="Tyr_Pase_AS"/>
</dbReference>
<dbReference type="STRING" id="1227077.SAMN04515668_2555"/>
<feature type="binding site" evidence="3">
    <location>
        <position position="274"/>
    </location>
    <ligand>
        <name>Mg(2+)</name>
        <dbReference type="ChEBI" id="CHEBI:18420"/>
        <label>1</label>
    </ligand>
</feature>
<dbReference type="InterPro" id="IPR005502">
    <property type="entry name" value="Ribosyl_crysJ1"/>
</dbReference>
<protein>
    <submittedName>
        <fullName evidence="5">ADP-ribosylglycohydrolase</fullName>
    </submittedName>
</protein>